<dbReference type="PROSITE" id="PS50863">
    <property type="entry name" value="B3"/>
    <property type="match status" value="1"/>
</dbReference>
<protein>
    <submittedName>
        <fullName evidence="12">Putative B3 domain-containing transcription repressor VAL2-like isoform X1</fullName>
    </submittedName>
</protein>
<dbReference type="CDD" id="cd10017">
    <property type="entry name" value="B3_DNA"/>
    <property type="match status" value="1"/>
</dbReference>
<dbReference type="InterPro" id="IPR003340">
    <property type="entry name" value="B3_DNA-bd"/>
</dbReference>
<keyword evidence="7" id="KW-0804">Transcription</keyword>
<dbReference type="PROSITE" id="PS51050">
    <property type="entry name" value="ZF_CW"/>
    <property type="match status" value="1"/>
</dbReference>
<dbReference type="InterPro" id="IPR015300">
    <property type="entry name" value="DNA-bd_pseudobarrel_sf"/>
</dbReference>
<evidence type="ECO:0000256" key="4">
    <source>
        <dbReference type="ARBA" id="ARBA00022833"/>
    </source>
</evidence>
<dbReference type="AlphaFoldDB" id="A0A5B7BKQ2"/>
<keyword evidence="5" id="KW-0805">Transcription regulation</keyword>
<feature type="compositionally biased region" description="Acidic residues" evidence="9">
    <location>
        <begin position="906"/>
        <end position="917"/>
    </location>
</feature>
<evidence type="ECO:0000256" key="3">
    <source>
        <dbReference type="ARBA" id="ARBA00022771"/>
    </source>
</evidence>
<evidence type="ECO:0000256" key="7">
    <source>
        <dbReference type="ARBA" id="ARBA00023163"/>
    </source>
</evidence>
<dbReference type="Pfam" id="PF07496">
    <property type="entry name" value="zf-CW"/>
    <property type="match status" value="1"/>
</dbReference>
<proteinExistence type="predicted"/>
<name>A0A5B7BKQ2_DAVIN</name>
<evidence type="ECO:0000256" key="9">
    <source>
        <dbReference type="SAM" id="MobiDB-lite"/>
    </source>
</evidence>
<evidence type="ECO:0000256" key="5">
    <source>
        <dbReference type="ARBA" id="ARBA00023015"/>
    </source>
</evidence>
<dbReference type="PANTHER" id="PTHR46245">
    <property type="entry name" value="B3 DOMAIN-CONTAINING PROTEIN OS07G0563300"/>
    <property type="match status" value="1"/>
</dbReference>
<evidence type="ECO:0000256" key="6">
    <source>
        <dbReference type="ARBA" id="ARBA00023125"/>
    </source>
</evidence>
<feature type="compositionally biased region" description="Basic and acidic residues" evidence="9">
    <location>
        <begin position="505"/>
        <end position="515"/>
    </location>
</feature>
<dbReference type="Gene3D" id="2.40.330.10">
    <property type="entry name" value="DNA-binding pseudobarrel domain"/>
    <property type="match status" value="1"/>
</dbReference>
<evidence type="ECO:0000259" key="11">
    <source>
        <dbReference type="PROSITE" id="PS51050"/>
    </source>
</evidence>
<reference evidence="12" key="1">
    <citation type="submission" date="2019-08" db="EMBL/GenBank/DDBJ databases">
        <title>Reference gene set and small RNA set construction with multiple tissues from Davidia involucrata Baill.</title>
        <authorList>
            <person name="Yang H."/>
            <person name="Zhou C."/>
            <person name="Li G."/>
            <person name="Wang J."/>
            <person name="Gao P."/>
            <person name="Wang M."/>
            <person name="Wang R."/>
            <person name="Zhao Y."/>
        </authorList>
    </citation>
    <scope>NUCLEOTIDE SEQUENCE</scope>
    <source>
        <tissue evidence="12">Mixed with DoveR01_LX</tissue>
    </source>
</reference>
<feature type="region of interest" description="Disordered" evidence="9">
    <location>
        <begin position="260"/>
        <end position="281"/>
    </location>
</feature>
<comment type="subcellular location">
    <subcellularLocation>
        <location evidence="1">Nucleus</location>
    </subcellularLocation>
</comment>
<keyword evidence="8" id="KW-0539">Nucleus</keyword>
<feature type="region of interest" description="Disordered" evidence="9">
    <location>
        <begin position="501"/>
        <end position="534"/>
    </location>
</feature>
<dbReference type="Gene3D" id="3.30.40.100">
    <property type="match status" value="1"/>
</dbReference>
<dbReference type="Pfam" id="PF02362">
    <property type="entry name" value="B3"/>
    <property type="match status" value="1"/>
</dbReference>
<sequence>MEKICVNEACQATTTVEWKKGWSLKSDGFATLCYNCGSAYENLVYCETFHLEESGWRECKICGKRIHCGCIASKYLHDYLDFGGVGCISCAKSLETQSIRPIQVLSDDFPNGFGKLTTNNICDPQSCVVENRIDGISVDKGKLMQLSKTMEANEPSYFPQTQKGDTNASIGQNKQEEIKLPIGETGMCFPNLVQQCVGSSIFAKSDNTIPRQGVKDMYESLAQPSLSFSLSTPLGTPNSVLPFPGGVVEGRELNKIPPFQQGQRTRHILPKPPKTGLTRGSEANKGMVSQMRVARPPAEGRGRNQLLPRYWPRITDQELQQLSGDLNSTIVPLFEKVLSASDAGRIGRLVLPKACAEAYFPPISQPEGLPLRIQDVKGKEWVFQFRFWPNNNSRMYVLEGVTPCIQSMQLQAGDTVTFSRMDPEGKLLMGFRKASNSIAMQDTHLSAIPNGTLSSEPFFSGVIENLPIMSGYSGLLQSLKGSTDPHLNALSKHLNSASGDFSWHTTEKHGGKARDGLLPPSMLGPERKRSRNIGSKSKRLLIDIQDALELKLTWEEAQDMLRAPPSIKPSIVTIEDHEFEEYEEPPVFGKRSIFTARSSGEQEQWVQCDSCSKWRRLPGDILLPSKWTCPDNVWDQSRCSCSAPDELSPRELENLLRLHKDFKKRKIATSHRPAQEHEPAGLDALANAATLGDNVSDPSATSVATTTKHPRHRPGCSCIVCIQPPSGKGKHKPTCTCNVCMTVKRRFKTLMMRKKKRQSEREAEIAQRNQYMWGPRDDVEVDSTSRLVTSRLDPSENEAGLGNELHSNVQSSNNMSNNLAETGKGHIDLNCHPNREDDSNPGSTRVSMMSLLQVASLPLEMYLKQNGLTSLISEQQASSGSHVLPQATGESEGRTHEDPCIAPVVEEQESGGDDELSGPDQSRNDPS</sequence>
<keyword evidence="3" id="KW-0863">Zinc-finger</keyword>
<evidence type="ECO:0000256" key="1">
    <source>
        <dbReference type="ARBA" id="ARBA00004123"/>
    </source>
</evidence>
<feature type="region of interest" description="Disordered" evidence="9">
    <location>
        <begin position="815"/>
        <end position="844"/>
    </location>
</feature>
<dbReference type="GO" id="GO:0008270">
    <property type="term" value="F:zinc ion binding"/>
    <property type="evidence" value="ECO:0007669"/>
    <property type="project" value="UniProtKB-KW"/>
</dbReference>
<evidence type="ECO:0000256" key="2">
    <source>
        <dbReference type="ARBA" id="ARBA00022723"/>
    </source>
</evidence>
<feature type="domain" description="TF-B3" evidence="10">
    <location>
        <begin position="334"/>
        <end position="435"/>
    </location>
</feature>
<keyword evidence="6" id="KW-0238">DNA-binding</keyword>
<dbReference type="InterPro" id="IPR057743">
    <property type="entry name" value="Zfn_VAL1-3_N"/>
</dbReference>
<accession>A0A5B7BKQ2</accession>
<gene>
    <name evidence="12" type="ORF">Din_038187</name>
</gene>
<dbReference type="GO" id="GO:0006355">
    <property type="term" value="P:regulation of DNA-templated transcription"/>
    <property type="evidence" value="ECO:0007669"/>
    <property type="project" value="UniProtKB-ARBA"/>
</dbReference>
<evidence type="ECO:0000256" key="8">
    <source>
        <dbReference type="ARBA" id="ARBA00023242"/>
    </source>
</evidence>
<evidence type="ECO:0000259" key="10">
    <source>
        <dbReference type="PROSITE" id="PS50863"/>
    </source>
</evidence>
<organism evidence="12">
    <name type="scientific">Davidia involucrata</name>
    <name type="common">Dove tree</name>
    <dbReference type="NCBI Taxonomy" id="16924"/>
    <lineage>
        <taxon>Eukaryota</taxon>
        <taxon>Viridiplantae</taxon>
        <taxon>Streptophyta</taxon>
        <taxon>Embryophyta</taxon>
        <taxon>Tracheophyta</taxon>
        <taxon>Spermatophyta</taxon>
        <taxon>Magnoliopsida</taxon>
        <taxon>eudicotyledons</taxon>
        <taxon>Gunneridae</taxon>
        <taxon>Pentapetalae</taxon>
        <taxon>asterids</taxon>
        <taxon>Cornales</taxon>
        <taxon>Nyssaceae</taxon>
        <taxon>Davidia</taxon>
    </lineage>
</organism>
<dbReference type="GO" id="GO:0005634">
    <property type="term" value="C:nucleus"/>
    <property type="evidence" value="ECO:0007669"/>
    <property type="project" value="UniProtKB-SubCell"/>
</dbReference>
<dbReference type="Pfam" id="PF25813">
    <property type="entry name" value="zf_VAL1_N"/>
    <property type="match status" value="1"/>
</dbReference>
<keyword evidence="2" id="KW-0479">Metal-binding</keyword>
<dbReference type="PANTHER" id="PTHR46245:SF3">
    <property type="entry name" value="B3 DOMAIN-CONTAINING TRANSCRIPTION REPRESSOR VAL1"/>
    <property type="match status" value="1"/>
</dbReference>
<feature type="compositionally biased region" description="Basic and acidic residues" evidence="9">
    <location>
        <begin position="823"/>
        <end position="838"/>
    </location>
</feature>
<feature type="region of interest" description="Disordered" evidence="9">
    <location>
        <begin position="877"/>
        <end position="927"/>
    </location>
</feature>
<dbReference type="InterPro" id="IPR011124">
    <property type="entry name" value="Znf_CW"/>
</dbReference>
<dbReference type="SMART" id="SM01019">
    <property type="entry name" value="B3"/>
    <property type="match status" value="1"/>
</dbReference>
<dbReference type="GO" id="GO:0003677">
    <property type="term" value="F:DNA binding"/>
    <property type="evidence" value="ECO:0007669"/>
    <property type="project" value="UniProtKB-KW"/>
</dbReference>
<dbReference type="EMBL" id="GHES01038187">
    <property type="protein sequence ID" value="MPA68746.1"/>
    <property type="molecule type" value="Transcribed_RNA"/>
</dbReference>
<dbReference type="FunFam" id="2.40.330.10:FF:000006">
    <property type="entry name" value="B3 domain-containing transcription repressor VAL1"/>
    <property type="match status" value="1"/>
</dbReference>
<evidence type="ECO:0000313" key="12">
    <source>
        <dbReference type="EMBL" id="MPA68746.1"/>
    </source>
</evidence>
<feature type="domain" description="CW-type" evidence="11">
    <location>
        <begin position="599"/>
        <end position="649"/>
    </location>
</feature>
<keyword evidence="4" id="KW-0862">Zinc</keyword>
<dbReference type="SUPFAM" id="SSF101936">
    <property type="entry name" value="DNA-binding pseudobarrel domain"/>
    <property type="match status" value="1"/>
</dbReference>